<reference evidence="1" key="1">
    <citation type="journal article" date="2014" name="Appl. Environ. Microbiol.">
        <title>Comparative genomic and morphological analysis of Listeria phages isolated from farm environments.</title>
        <authorList>
            <person name="Denes T."/>
            <person name="Vongkamjan K."/>
            <person name="Ackermann H.W."/>
            <person name="Moreno Switt A.I."/>
            <person name="Wiedmann M."/>
            <person name="den Bakker H.C."/>
        </authorList>
    </citation>
    <scope>NUCLEOTIDE SEQUENCE</scope>
</reference>
<name>A0A059T7Y3_9CAUD</name>
<accession>A0A059T7Y3</accession>
<evidence type="ECO:0000313" key="1">
    <source>
        <dbReference type="EMBL" id="AHL18961.1"/>
    </source>
</evidence>
<proteinExistence type="predicted"/>
<sequence>MQNVIQSLSIGKSKFVVVDCLELRRAVKNLFSMDVTSFMQTYTDKQAEAVAFYLNKPIQKVTRIKL</sequence>
<organism evidence="1">
    <name type="scientific">Listeria phage LP-032</name>
    <dbReference type="NCBI Taxonomy" id="1173746"/>
    <lineage>
        <taxon>Viruses</taxon>
        <taxon>Duplodnaviria</taxon>
        <taxon>Heunggongvirae</taxon>
        <taxon>Uroviricota</taxon>
        <taxon>Caudoviricetes</taxon>
        <taxon>Homburgvirus</taxon>
        <taxon>Homburgvirus LP26</taxon>
    </lineage>
</organism>
<protein>
    <submittedName>
        <fullName evidence="1">Uncharacterized protein</fullName>
    </submittedName>
</protein>
<dbReference type="EMBL" id="KJ094026">
    <property type="protein sequence ID" value="AHL18961.1"/>
    <property type="molecule type" value="Genomic_DNA"/>
</dbReference>
<gene>
    <name evidence="1" type="ORF">LP032_112</name>
</gene>